<feature type="domain" description="WW" evidence="3">
    <location>
        <begin position="21"/>
        <end position="53"/>
    </location>
</feature>
<reference evidence="4" key="2">
    <citation type="submission" date="2025-08" db="UniProtKB">
        <authorList>
            <consortium name="Ensembl"/>
        </authorList>
    </citation>
    <scope>IDENTIFICATION</scope>
    <source>
        <strain evidence="4">Guanapo</strain>
    </source>
</reference>
<accession>A0A3P9N561</accession>
<reference evidence="4" key="3">
    <citation type="submission" date="2025-09" db="UniProtKB">
        <authorList>
            <consortium name="Ensembl"/>
        </authorList>
    </citation>
    <scope>IDENTIFICATION</scope>
    <source>
        <strain evidence="4">Guanapo</strain>
    </source>
</reference>
<dbReference type="CDD" id="cd00201">
    <property type="entry name" value="WW"/>
    <property type="match status" value="1"/>
</dbReference>
<dbReference type="SMART" id="SM00456">
    <property type="entry name" value="WW"/>
    <property type="match status" value="1"/>
</dbReference>
<dbReference type="PROSITE" id="PS50020">
    <property type="entry name" value="WW_DOMAIN_2"/>
    <property type="match status" value="1"/>
</dbReference>
<dbReference type="GeneTree" id="ENSGT00390000000002"/>
<evidence type="ECO:0000259" key="2">
    <source>
        <dbReference type="PROSITE" id="PS01179"/>
    </source>
</evidence>
<dbReference type="PROSITE" id="PS01159">
    <property type="entry name" value="WW_DOMAIN_1"/>
    <property type="match status" value="1"/>
</dbReference>
<proteinExistence type="predicted"/>
<dbReference type="InterPro" id="IPR001202">
    <property type="entry name" value="WW_dom"/>
</dbReference>
<keyword evidence="1" id="KW-0677">Repeat</keyword>
<dbReference type="Gene3D" id="2.20.70.10">
    <property type="match status" value="1"/>
</dbReference>
<evidence type="ECO:0000256" key="1">
    <source>
        <dbReference type="ARBA" id="ARBA00022737"/>
    </source>
</evidence>
<dbReference type="SUPFAM" id="SSF50729">
    <property type="entry name" value="PH domain-like"/>
    <property type="match status" value="2"/>
</dbReference>
<dbReference type="SMART" id="SM00462">
    <property type="entry name" value="PTB"/>
    <property type="match status" value="2"/>
</dbReference>
<evidence type="ECO:0000313" key="4">
    <source>
        <dbReference type="Ensembl" id="ENSPREP00000004657.1"/>
    </source>
</evidence>
<dbReference type="Gene3D" id="2.30.29.30">
    <property type="entry name" value="Pleckstrin-homology domain (PH domain)/Phosphotyrosine-binding domain (PTB)"/>
    <property type="match status" value="2"/>
</dbReference>
<feature type="domain" description="PID" evidence="2">
    <location>
        <begin position="236"/>
        <end position="361"/>
    </location>
</feature>
<dbReference type="PANTHER" id="PTHR14058:SF10">
    <property type="entry name" value="AMYLOID-BETA A4 PRECURSOR PROTEIN-BINDING FAMILY B MEMBER 3"/>
    <property type="match status" value="1"/>
</dbReference>
<dbReference type="PANTHER" id="PTHR14058">
    <property type="entry name" value="AMYLOID BETA A4 PRECURSOR PROTEIN-BINDING FAMILY B"/>
    <property type="match status" value="1"/>
</dbReference>
<dbReference type="InterPro" id="IPR036020">
    <property type="entry name" value="WW_dom_sf"/>
</dbReference>
<dbReference type="Bgee" id="ENSPREG00000003254">
    <property type="expression patterns" value="Expressed in head"/>
</dbReference>
<dbReference type="GO" id="GO:0005634">
    <property type="term" value="C:nucleus"/>
    <property type="evidence" value="ECO:0007669"/>
    <property type="project" value="TreeGrafter"/>
</dbReference>
<dbReference type="InterPro" id="IPR006020">
    <property type="entry name" value="PTB/PI_dom"/>
</dbReference>
<sequence>MTAICFPTDNIWTDQNLLLDPDLPSGWRTIKDSTGTYYWHVPTGATQWQHPCLTGTPKPLETQVRHDWFSSCSFSVLWSSNLMLPASLQCFAVRSLGWLQVEEEDLSPGRSSLAVSNVIQQLSHCGSPEQRDRSGAWGEGREMMLVLKKDTLTLLDPLDHTPLHCQPIINIRVWGVGCNNDPVFAIFSLIVMETWFPPVLFALMRPSRSLTMESISPEDLPRQVEFLEAVRQQVQKFEVQYIGNLPVSRAMGMEVLNRAIERGGTVLAAGGAQVICRFTCLTVACCQQDGDEPLWECQVRFLTFLGVGHDSHTFAVIVDAGTQQFECHVFWCEPDAGIISEAVQAACMLQYQKCLVAQTPPPRTKSWRATPSKVKRANSMDGVAFPPLTSHYHGNSSSSTTLVPMPKGSSSNVRKGMMAFFETFRNKQAATS</sequence>
<dbReference type="Pfam" id="PF00640">
    <property type="entry name" value="PID"/>
    <property type="match status" value="2"/>
</dbReference>
<dbReference type="Proteomes" id="UP000242638">
    <property type="component" value="Unassembled WGS sequence"/>
</dbReference>
<dbReference type="PROSITE" id="PS01179">
    <property type="entry name" value="PID"/>
    <property type="match status" value="1"/>
</dbReference>
<dbReference type="Pfam" id="PF00397">
    <property type="entry name" value="WW"/>
    <property type="match status" value="1"/>
</dbReference>
<dbReference type="InterPro" id="IPR039576">
    <property type="entry name" value="APBB1/2/3"/>
</dbReference>
<reference evidence="5" key="1">
    <citation type="submission" date="2013-11" db="EMBL/GenBank/DDBJ databases">
        <title>The genomic landscape of the Guanapo guppy.</title>
        <authorList>
            <person name="Kuenstner A."/>
            <person name="Dreyer C."/>
        </authorList>
    </citation>
    <scope>NUCLEOTIDE SEQUENCE</scope>
    <source>
        <strain evidence="5">Guanapo</strain>
    </source>
</reference>
<dbReference type="Ensembl" id="ENSPRET00000004720.1">
    <property type="protein sequence ID" value="ENSPREP00000004657.1"/>
    <property type="gene ID" value="ENSPREG00000003254.1"/>
</dbReference>
<dbReference type="GO" id="GO:0005737">
    <property type="term" value="C:cytoplasm"/>
    <property type="evidence" value="ECO:0007669"/>
    <property type="project" value="TreeGrafter"/>
</dbReference>
<name>A0A3P9N561_POERE</name>
<dbReference type="FunFam" id="2.20.70.10:FF:000003">
    <property type="entry name" value="amyloid beta A4 precursor protein-binding family B member 2"/>
    <property type="match status" value="1"/>
</dbReference>
<organism evidence="4 5">
    <name type="scientific">Poecilia reticulata</name>
    <name type="common">Guppy</name>
    <name type="synonym">Acanthophacelus reticulatus</name>
    <dbReference type="NCBI Taxonomy" id="8081"/>
    <lineage>
        <taxon>Eukaryota</taxon>
        <taxon>Metazoa</taxon>
        <taxon>Chordata</taxon>
        <taxon>Craniata</taxon>
        <taxon>Vertebrata</taxon>
        <taxon>Euteleostomi</taxon>
        <taxon>Actinopterygii</taxon>
        <taxon>Neopterygii</taxon>
        <taxon>Teleostei</taxon>
        <taxon>Neoteleostei</taxon>
        <taxon>Acanthomorphata</taxon>
        <taxon>Ovalentaria</taxon>
        <taxon>Atherinomorphae</taxon>
        <taxon>Cyprinodontiformes</taxon>
        <taxon>Poeciliidae</taxon>
        <taxon>Poeciliinae</taxon>
        <taxon>Poecilia</taxon>
    </lineage>
</organism>
<protein>
    <submittedName>
        <fullName evidence="4">Amyloid beta protein binding family B member 3</fullName>
    </submittedName>
</protein>
<keyword evidence="5" id="KW-1185">Reference proteome</keyword>
<dbReference type="InterPro" id="IPR011993">
    <property type="entry name" value="PH-like_dom_sf"/>
</dbReference>
<dbReference type="STRING" id="8081.ENSPREP00000004657"/>
<dbReference type="CDD" id="cd01271">
    <property type="entry name" value="PTB2_Fe65"/>
    <property type="match status" value="1"/>
</dbReference>
<dbReference type="FunFam" id="2.30.29.30:FF:000034">
    <property type="entry name" value="amyloid beta A4 precursor protein-binding family B member 2"/>
    <property type="match status" value="1"/>
</dbReference>
<dbReference type="SUPFAM" id="SSF51045">
    <property type="entry name" value="WW domain"/>
    <property type="match status" value="1"/>
</dbReference>
<dbReference type="GO" id="GO:0001540">
    <property type="term" value="F:amyloid-beta binding"/>
    <property type="evidence" value="ECO:0007669"/>
    <property type="project" value="InterPro"/>
</dbReference>
<evidence type="ECO:0000259" key="3">
    <source>
        <dbReference type="PROSITE" id="PS50020"/>
    </source>
</evidence>
<dbReference type="AlphaFoldDB" id="A0A3P9N561"/>
<dbReference type="OMA" id="SWQEEYF"/>
<evidence type="ECO:0000313" key="5">
    <source>
        <dbReference type="Proteomes" id="UP000242638"/>
    </source>
</evidence>
<dbReference type="GO" id="GO:0006355">
    <property type="term" value="P:regulation of DNA-templated transcription"/>
    <property type="evidence" value="ECO:0007669"/>
    <property type="project" value="TreeGrafter"/>
</dbReference>